<keyword evidence="4 6" id="KW-1133">Transmembrane helix</keyword>
<dbReference type="EMBL" id="ML004459">
    <property type="protein sequence ID" value="RKP30408.1"/>
    <property type="molecule type" value="Genomic_DNA"/>
</dbReference>
<dbReference type="GO" id="GO:0022857">
    <property type="term" value="F:transmembrane transporter activity"/>
    <property type="evidence" value="ECO:0007669"/>
    <property type="project" value="InterPro"/>
</dbReference>
<dbReference type="Pfam" id="PF13520">
    <property type="entry name" value="AA_permease_2"/>
    <property type="match status" value="2"/>
</dbReference>
<evidence type="ECO:0008006" key="9">
    <source>
        <dbReference type="Google" id="ProtNLM"/>
    </source>
</evidence>
<dbReference type="OrthoDB" id="3257095at2759"/>
<name>A0A4P9ZCI7_9ASCO</name>
<keyword evidence="3 6" id="KW-0812">Transmembrane</keyword>
<dbReference type="PANTHER" id="PTHR45649:SF3">
    <property type="entry name" value="POLYAMINE TRANSPORTER TPO5"/>
    <property type="match status" value="1"/>
</dbReference>
<evidence type="ECO:0000256" key="3">
    <source>
        <dbReference type="ARBA" id="ARBA00022692"/>
    </source>
</evidence>
<reference evidence="8" key="1">
    <citation type="journal article" date="2018" name="Nat. Microbiol.">
        <title>Leveraging single-cell genomics to expand the fungal tree of life.</title>
        <authorList>
            <person name="Ahrendt S.R."/>
            <person name="Quandt C.A."/>
            <person name="Ciobanu D."/>
            <person name="Clum A."/>
            <person name="Salamov A."/>
            <person name="Andreopoulos B."/>
            <person name="Cheng J.F."/>
            <person name="Woyke T."/>
            <person name="Pelin A."/>
            <person name="Henrissat B."/>
            <person name="Reynolds N.K."/>
            <person name="Benny G.L."/>
            <person name="Smith M.E."/>
            <person name="James T.Y."/>
            <person name="Grigoriev I.V."/>
        </authorList>
    </citation>
    <scope>NUCLEOTIDE SEQUENCE [LARGE SCALE GENOMIC DNA]</scope>
    <source>
        <strain evidence="8">Baker2002</strain>
    </source>
</reference>
<comment type="subcellular location">
    <subcellularLocation>
        <location evidence="1">Membrane</location>
        <topology evidence="1">Multi-pass membrane protein</topology>
    </subcellularLocation>
</comment>
<dbReference type="PANTHER" id="PTHR45649">
    <property type="entry name" value="AMINO-ACID PERMEASE BAT1"/>
    <property type="match status" value="1"/>
</dbReference>
<feature type="transmembrane region" description="Helical" evidence="6">
    <location>
        <begin position="49"/>
        <end position="77"/>
    </location>
</feature>
<dbReference type="Gene3D" id="1.20.1740.10">
    <property type="entry name" value="Amino acid/polyamine transporter I"/>
    <property type="match status" value="2"/>
</dbReference>
<keyword evidence="5 6" id="KW-0472">Membrane</keyword>
<dbReference type="InterPro" id="IPR002293">
    <property type="entry name" value="AA/rel_permease1"/>
</dbReference>
<feature type="transmembrane region" description="Helical" evidence="6">
    <location>
        <begin position="356"/>
        <end position="379"/>
    </location>
</feature>
<accession>A0A4P9ZCI7</accession>
<evidence type="ECO:0000256" key="5">
    <source>
        <dbReference type="ARBA" id="ARBA00023136"/>
    </source>
</evidence>
<keyword evidence="8" id="KW-1185">Reference proteome</keyword>
<dbReference type="Proteomes" id="UP000268321">
    <property type="component" value="Unassembled WGS sequence"/>
</dbReference>
<proteinExistence type="predicted"/>
<feature type="transmembrane region" description="Helical" evidence="6">
    <location>
        <begin position="332"/>
        <end position="350"/>
    </location>
</feature>
<feature type="transmembrane region" description="Helical" evidence="6">
    <location>
        <begin position="192"/>
        <end position="210"/>
    </location>
</feature>
<dbReference type="GO" id="GO:0016020">
    <property type="term" value="C:membrane"/>
    <property type="evidence" value="ECO:0007669"/>
    <property type="project" value="UniProtKB-SubCell"/>
</dbReference>
<dbReference type="AlphaFoldDB" id="A0A4P9ZCI7"/>
<evidence type="ECO:0000256" key="2">
    <source>
        <dbReference type="ARBA" id="ARBA00022448"/>
    </source>
</evidence>
<sequence length="530" mass="58555">MHGVISPILNKLRDLAPATFLNNLFVEMEDDEIEHVEHFNYKQDLERKLTAISIIGLGFTLMVDGGSATILCGWLIVGFFSFSVILNLCEIIAKFPTVGGVYHFSAILSNEKYSLISSWFTGWFLLIGNWTYAVSILFSGFQLILSIFGLKDVYYKEDILFVLIVYFILLAIVSLVNYKYSRYLEQINKLCILWSIGTVLVIGILIVAFSRKTNSATHILTHFDNSRSTWADHIAFMVGMQSSAYTNVSHAGSFIYLPIPTILPSLTVLLDENPEIMPIDIIFKTATESFGIGALTTASRSTYVFARDGGLPYKDILTAVDSVEHYVLHKKALFLSIGVIGAVSLLALLSSSAFNAFMGASVVSLALANGIPILCLMLNKRQKIRGSKFRLKYCGWIIIGLSCLGSGSPSSHVHAPCGQGFELGSMNYASVVLLFLTLVSLVGYKTWGANVFTGPPLDTDYLELHNMEAQGHKVAKNNHFSIDEHESMIPDEDTTSEVQFCDFKEFGEIDAGQTEEGEVLFYLTAGKAEM</sequence>
<evidence type="ECO:0000256" key="4">
    <source>
        <dbReference type="ARBA" id="ARBA00022989"/>
    </source>
</evidence>
<feature type="transmembrane region" description="Helical" evidence="6">
    <location>
        <begin position="428"/>
        <end position="447"/>
    </location>
</feature>
<feature type="transmembrane region" description="Helical" evidence="6">
    <location>
        <begin position="391"/>
        <end position="408"/>
    </location>
</feature>
<evidence type="ECO:0000313" key="8">
    <source>
        <dbReference type="Proteomes" id="UP000268321"/>
    </source>
</evidence>
<evidence type="ECO:0000256" key="1">
    <source>
        <dbReference type="ARBA" id="ARBA00004141"/>
    </source>
</evidence>
<gene>
    <name evidence="7" type="ORF">METBISCDRAFT_30929</name>
</gene>
<feature type="transmembrane region" description="Helical" evidence="6">
    <location>
        <begin position="160"/>
        <end position="180"/>
    </location>
</feature>
<evidence type="ECO:0000256" key="6">
    <source>
        <dbReference type="SAM" id="Phobius"/>
    </source>
</evidence>
<organism evidence="7 8">
    <name type="scientific">Metschnikowia bicuspidata</name>
    <dbReference type="NCBI Taxonomy" id="27322"/>
    <lineage>
        <taxon>Eukaryota</taxon>
        <taxon>Fungi</taxon>
        <taxon>Dikarya</taxon>
        <taxon>Ascomycota</taxon>
        <taxon>Saccharomycotina</taxon>
        <taxon>Pichiomycetes</taxon>
        <taxon>Metschnikowiaceae</taxon>
        <taxon>Metschnikowia</taxon>
    </lineage>
</organism>
<evidence type="ECO:0000313" key="7">
    <source>
        <dbReference type="EMBL" id="RKP30408.1"/>
    </source>
</evidence>
<feature type="transmembrane region" description="Helical" evidence="6">
    <location>
        <begin position="123"/>
        <end position="148"/>
    </location>
</feature>
<keyword evidence="2" id="KW-0813">Transport</keyword>
<protein>
    <recommendedName>
        <fullName evidence="9">Amino acid permease/ SLC12A domain-containing protein</fullName>
    </recommendedName>
</protein>